<accession>A0A8H4W138</accession>
<organism evidence="2 3">
    <name type="scientific">Cudoniella acicularis</name>
    <dbReference type="NCBI Taxonomy" id="354080"/>
    <lineage>
        <taxon>Eukaryota</taxon>
        <taxon>Fungi</taxon>
        <taxon>Dikarya</taxon>
        <taxon>Ascomycota</taxon>
        <taxon>Pezizomycotina</taxon>
        <taxon>Leotiomycetes</taxon>
        <taxon>Helotiales</taxon>
        <taxon>Tricladiaceae</taxon>
        <taxon>Cudoniella</taxon>
    </lineage>
</organism>
<dbReference type="CDD" id="cd11061">
    <property type="entry name" value="CYP67-like"/>
    <property type="match status" value="1"/>
</dbReference>
<sequence>MPFCDIFRFHPNGILVNAPDGYRSIHGNKANVKKGKFYDIFPKNKLSITSFNTSDPVIHSQKRRTLNFAFTDKTVCSAEKFIAAHIDRWVEILCDGKEDWSEEKDMVERSDELIFDIISDLLFGKSLDIKERQGDNPFKDVPKSILSYMKLMYLIGQSPVLNVWLRLKPHGLDMLMKLISPTGVKLLFDFIEDGIRHRKATSNEKSQRKDMLHYLLQARDPDTGIPYHLDEIHAEVFVLMVAGSTTVSHVISSVLFYITRDPRVYNKLISEIRTTYKNREEITDGPQLSSCIYLRSCVDEAIRMAPPVPSELHREVLSPGIYIRNNFFPAGTRIGTSAWSLNHNQHFFRDPWIYRPERWIIGSGVTKDDVSTALSAFQPFSIGKYNCPGRKLATMEILLAIGRTLHQLDVRLPSGKISGEENKHSEREMRDMNLYHFRDVYVSQRTGPVVQFKRAG</sequence>
<proteinExistence type="predicted"/>
<dbReference type="InterPro" id="IPR050121">
    <property type="entry name" value="Cytochrome_P450_monoxygenase"/>
</dbReference>
<protein>
    <recommendedName>
        <fullName evidence="4">Cytochrome P450</fullName>
    </recommendedName>
</protein>
<dbReference type="GO" id="GO:0020037">
    <property type="term" value="F:heme binding"/>
    <property type="evidence" value="ECO:0007669"/>
    <property type="project" value="InterPro"/>
</dbReference>
<dbReference type="GO" id="GO:0004497">
    <property type="term" value="F:monooxygenase activity"/>
    <property type="evidence" value="ECO:0007669"/>
    <property type="project" value="InterPro"/>
</dbReference>
<dbReference type="Gene3D" id="1.10.630.10">
    <property type="entry name" value="Cytochrome P450"/>
    <property type="match status" value="1"/>
</dbReference>
<dbReference type="SUPFAM" id="SSF48264">
    <property type="entry name" value="Cytochrome P450"/>
    <property type="match status" value="1"/>
</dbReference>
<dbReference type="AlphaFoldDB" id="A0A8H4W138"/>
<keyword evidence="1" id="KW-0349">Heme</keyword>
<comment type="cofactor">
    <cofactor evidence="1">
        <name>heme</name>
        <dbReference type="ChEBI" id="CHEBI:30413"/>
    </cofactor>
</comment>
<comment type="caution">
    <text evidence="2">The sequence shown here is derived from an EMBL/GenBank/DDBJ whole genome shotgun (WGS) entry which is preliminary data.</text>
</comment>
<dbReference type="InterPro" id="IPR002401">
    <property type="entry name" value="Cyt_P450_E_grp-I"/>
</dbReference>
<dbReference type="GO" id="GO:0005506">
    <property type="term" value="F:iron ion binding"/>
    <property type="evidence" value="ECO:0007669"/>
    <property type="project" value="InterPro"/>
</dbReference>
<keyword evidence="1" id="KW-0408">Iron</keyword>
<evidence type="ECO:0008006" key="4">
    <source>
        <dbReference type="Google" id="ProtNLM"/>
    </source>
</evidence>
<dbReference type="PANTHER" id="PTHR24305">
    <property type="entry name" value="CYTOCHROME P450"/>
    <property type="match status" value="1"/>
</dbReference>
<keyword evidence="1" id="KW-0479">Metal-binding</keyword>
<reference evidence="2 3" key="1">
    <citation type="submission" date="2020-03" db="EMBL/GenBank/DDBJ databases">
        <title>Draft Genome Sequence of Cudoniella acicularis.</title>
        <authorList>
            <person name="Buettner E."/>
            <person name="Kellner H."/>
        </authorList>
    </citation>
    <scope>NUCLEOTIDE SEQUENCE [LARGE SCALE GENOMIC DNA]</scope>
    <source>
        <strain evidence="2 3">DSM 108380</strain>
    </source>
</reference>
<dbReference type="EMBL" id="JAAMPI010000633">
    <property type="protein sequence ID" value="KAF4629742.1"/>
    <property type="molecule type" value="Genomic_DNA"/>
</dbReference>
<dbReference type="OrthoDB" id="1470350at2759"/>
<feature type="binding site" description="axial binding residue" evidence="1">
    <location>
        <position position="387"/>
    </location>
    <ligand>
        <name>heme</name>
        <dbReference type="ChEBI" id="CHEBI:30413"/>
    </ligand>
    <ligandPart>
        <name>Fe</name>
        <dbReference type="ChEBI" id="CHEBI:18248"/>
    </ligandPart>
</feature>
<dbReference type="PRINTS" id="PR00463">
    <property type="entry name" value="EP450I"/>
</dbReference>
<dbReference type="InterPro" id="IPR001128">
    <property type="entry name" value="Cyt_P450"/>
</dbReference>
<dbReference type="PANTHER" id="PTHR24305:SF226">
    <property type="entry name" value="CYTOCHROME P450 MONOOXYGENASE"/>
    <property type="match status" value="1"/>
</dbReference>
<dbReference type="PRINTS" id="PR00385">
    <property type="entry name" value="P450"/>
</dbReference>
<evidence type="ECO:0000313" key="2">
    <source>
        <dbReference type="EMBL" id="KAF4629742.1"/>
    </source>
</evidence>
<name>A0A8H4W138_9HELO</name>
<gene>
    <name evidence="2" type="ORF">G7Y89_g8402</name>
</gene>
<dbReference type="InterPro" id="IPR036396">
    <property type="entry name" value="Cyt_P450_sf"/>
</dbReference>
<dbReference type="Pfam" id="PF00067">
    <property type="entry name" value="p450"/>
    <property type="match status" value="1"/>
</dbReference>
<dbReference type="GO" id="GO:0016705">
    <property type="term" value="F:oxidoreductase activity, acting on paired donors, with incorporation or reduction of molecular oxygen"/>
    <property type="evidence" value="ECO:0007669"/>
    <property type="project" value="InterPro"/>
</dbReference>
<evidence type="ECO:0000256" key="1">
    <source>
        <dbReference type="PIRSR" id="PIRSR602401-1"/>
    </source>
</evidence>
<evidence type="ECO:0000313" key="3">
    <source>
        <dbReference type="Proteomes" id="UP000566819"/>
    </source>
</evidence>
<dbReference type="Proteomes" id="UP000566819">
    <property type="component" value="Unassembled WGS sequence"/>
</dbReference>
<keyword evidence="3" id="KW-1185">Reference proteome</keyword>